<dbReference type="InterPro" id="IPR001810">
    <property type="entry name" value="F-box_dom"/>
</dbReference>
<protein>
    <submittedName>
        <fullName evidence="2">F-box-like</fullName>
    </submittedName>
</protein>
<dbReference type="InterPro" id="IPR036047">
    <property type="entry name" value="F-box-like_dom_sf"/>
</dbReference>
<dbReference type="Gene3D" id="3.40.1000.30">
    <property type="match status" value="1"/>
</dbReference>
<dbReference type="PANTHER" id="PTHR15537">
    <property type="entry name" value="F-BOX ONLY PROTEIN 7"/>
    <property type="match status" value="1"/>
</dbReference>
<name>A0AAW1KSZ1_POPJA</name>
<keyword evidence="3" id="KW-1185">Reference proteome</keyword>
<dbReference type="Gene3D" id="1.20.1280.50">
    <property type="match status" value="1"/>
</dbReference>
<evidence type="ECO:0000313" key="3">
    <source>
        <dbReference type="Proteomes" id="UP001458880"/>
    </source>
</evidence>
<proteinExistence type="predicted"/>
<dbReference type="GO" id="GO:1903599">
    <property type="term" value="P:positive regulation of autophagy of mitochondrion"/>
    <property type="evidence" value="ECO:0007669"/>
    <property type="project" value="TreeGrafter"/>
</dbReference>
<dbReference type="InterPro" id="IPR047118">
    <property type="entry name" value="Fbxo7"/>
</dbReference>
<dbReference type="GO" id="GO:0019901">
    <property type="term" value="F:protein kinase binding"/>
    <property type="evidence" value="ECO:0007669"/>
    <property type="project" value="InterPro"/>
</dbReference>
<gene>
    <name evidence="2" type="ORF">QE152_g19217</name>
</gene>
<dbReference type="PROSITE" id="PS50181">
    <property type="entry name" value="FBOX"/>
    <property type="match status" value="1"/>
</dbReference>
<dbReference type="SMART" id="SM00256">
    <property type="entry name" value="FBOX"/>
    <property type="match status" value="1"/>
</dbReference>
<dbReference type="AlphaFoldDB" id="A0AAW1KSZ1"/>
<accession>A0AAW1KSZ1</accession>
<feature type="domain" description="F-box" evidence="1">
    <location>
        <begin position="215"/>
        <end position="261"/>
    </location>
</feature>
<sequence>MAECRDSIINNTNAQKQSIVIGHNESNEENKTDKVMEPILIEEMTGEKMPQSFRNVRNVLTDKGVLLDRNEYFFLLVHVLMLECGFITTDCREYYNDQDFGYHYRRILNCVDRLPPNWKRSNTVYSVTYYLPPFLQYPCRVTCAECAEDIVVNTSVDGLGGVSYSLLIDPSRYVIVSATILSNKFQDIWHLSRSFKSAIGNPARNIIMRRNCIPAYCLEDLPIEILWYIMQYFDPKTLARFERTCTFFRELCHDDTLWKKIPGRRCDNFQYFKKYENAKIKLESLFNRSHWRRVD</sequence>
<reference evidence="2 3" key="1">
    <citation type="journal article" date="2024" name="BMC Genomics">
        <title>De novo assembly and annotation of Popillia japonica's genome with initial clues to its potential as an invasive pest.</title>
        <authorList>
            <person name="Cucini C."/>
            <person name="Boschi S."/>
            <person name="Funari R."/>
            <person name="Cardaioli E."/>
            <person name="Iannotti N."/>
            <person name="Marturano G."/>
            <person name="Paoli F."/>
            <person name="Bruttini M."/>
            <person name="Carapelli A."/>
            <person name="Frati F."/>
            <person name="Nardi F."/>
        </authorList>
    </citation>
    <scope>NUCLEOTIDE SEQUENCE [LARGE SCALE GENOMIC DNA]</scope>
    <source>
        <strain evidence="2">DMR45628</strain>
    </source>
</reference>
<dbReference type="PANTHER" id="PTHR15537:SF2">
    <property type="entry name" value="F-BOX ONLY PROTEIN 7"/>
    <property type="match status" value="1"/>
</dbReference>
<dbReference type="EMBL" id="JASPKY010000180">
    <property type="protein sequence ID" value="KAK9723446.1"/>
    <property type="molecule type" value="Genomic_DNA"/>
</dbReference>
<evidence type="ECO:0000313" key="2">
    <source>
        <dbReference type="EMBL" id="KAK9723446.1"/>
    </source>
</evidence>
<dbReference type="SUPFAM" id="SSF81383">
    <property type="entry name" value="F-box domain"/>
    <property type="match status" value="1"/>
</dbReference>
<dbReference type="Pfam" id="PF12937">
    <property type="entry name" value="F-box-like"/>
    <property type="match status" value="1"/>
</dbReference>
<organism evidence="2 3">
    <name type="scientific">Popillia japonica</name>
    <name type="common">Japanese beetle</name>
    <dbReference type="NCBI Taxonomy" id="7064"/>
    <lineage>
        <taxon>Eukaryota</taxon>
        <taxon>Metazoa</taxon>
        <taxon>Ecdysozoa</taxon>
        <taxon>Arthropoda</taxon>
        <taxon>Hexapoda</taxon>
        <taxon>Insecta</taxon>
        <taxon>Pterygota</taxon>
        <taxon>Neoptera</taxon>
        <taxon>Endopterygota</taxon>
        <taxon>Coleoptera</taxon>
        <taxon>Polyphaga</taxon>
        <taxon>Scarabaeiformia</taxon>
        <taxon>Scarabaeidae</taxon>
        <taxon>Rutelinae</taxon>
        <taxon>Popillia</taxon>
    </lineage>
</organism>
<evidence type="ECO:0000259" key="1">
    <source>
        <dbReference type="PROSITE" id="PS50181"/>
    </source>
</evidence>
<dbReference type="Proteomes" id="UP001458880">
    <property type="component" value="Unassembled WGS sequence"/>
</dbReference>
<comment type="caution">
    <text evidence="2">The sequence shown here is derived from an EMBL/GenBank/DDBJ whole genome shotgun (WGS) entry which is preliminary data.</text>
</comment>